<comment type="caution">
    <text evidence="2">The sequence shown here is derived from an EMBL/GenBank/DDBJ whole genome shotgun (WGS) entry which is preliminary data.</text>
</comment>
<evidence type="ECO:0000313" key="3">
    <source>
        <dbReference type="Proteomes" id="UP000607653"/>
    </source>
</evidence>
<dbReference type="PANTHER" id="PTHR33448:SF10">
    <property type="entry name" value="PROTAMINE P1 FAMILY PROTEIN"/>
    <property type="match status" value="1"/>
</dbReference>
<dbReference type="EMBL" id="DUZY01000003">
    <property type="protein sequence ID" value="DAD32778.1"/>
    <property type="molecule type" value="Genomic_DNA"/>
</dbReference>
<organism evidence="2 3">
    <name type="scientific">Nelumbo nucifera</name>
    <name type="common">Sacred lotus</name>
    <dbReference type="NCBI Taxonomy" id="4432"/>
    <lineage>
        <taxon>Eukaryota</taxon>
        <taxon>Viridiplantae</taxon>
        <taxon>Streptophyta</taxon>
        <taxon>Embryophyta</taxon>
        <taxon>Tracheophyta</taxon>
        <taxon>Spermatophyta</taxon>
        <taxon>Magnoliopsida</taxon>
        <taxon>Proteales</taxon>
        <taxon>Nelumbonaceae</taxon>
        <taxon>Nelumbo</taxon>
    </lineage>
</organism>
<gene>
    <name evidence="2" type="ORF">HUJ06_011629</name>
</gene>
<sequence>MVSPGRADKFPPPLTRFGRKKNDVVETQEPFSPKDTCMGQVRVRRSKQVVTKAGLTDAAISPKCTCRWIQEALFCNCSAKRLKPRTSSSVWRRWLLFFQLGYRKKVEDPTRRELEP</sequence>
<feature type="region of interest" description="Disordered" evidence="1">
    <location>
        <begin position="1"/>
        <end position="31"/>
    </location>
</feature>
<name>A0A822YU61_NELNU</name>
<proteinExistence type="predicted"/>
<protein>
    <submittedName>
        <fullName evidence="2">Uncharacterized protein</fullName>
    </submittedName>
</protein>
<dbReference type="AlphaFoldDB" id="A0A822YU61"/>
<dbReference type="Proteomes" id="UP000607653">
    <property type="component" value="Unassembled WGS sequence"/>
</dbReference>
<evidence type="ECO:0000256" key="1">
    <source>
        <dbReference type="SAM" id="MobiDB-lite"/>
    </source>
</evidence>
<dbReference type="PANTHER" id="PTHR33448">
    <property type="entry name" value="CHLOROPLAST PROTEIN HCF243-RELATED"/>
    <property type="match status" value="1"/>
</dbReference>
<reference evidence="2 3" key="1">
    <citation type="journal article" date="2020" name="Mol. Biol. Evol.">
        <title>Distinct Expression and Methylation Patterns for Genes with Different Fates following a Single Whole-Genome Duplication in Flowering Plants.</title>
        <authorList>
            <person name="Shi T."/>
            <person name="Rahmani R.S."/>
            <person name="Gugger P.F."/>
            <person name="Wang M."/>
            <person name="Li H."/>
            <person name="Zhang Y."/>
            <person name="Li Z."/>
            <person name="Wang Q."/>
            <person name="Van de Peer Y."/>
            <person name="Marchal K."/>
            <person name="Chen J."/>
        </authorList>
    </citation>
    <scope>NUCLEOTIDE SEQUENCE [LARGE SCALE GENOMIC DNA]</scope>
    <source>
        <tissue evidence="2">Leaf</tissue>
    </source>
</reference>
<evidence type="ECO:0000313" key="2">
    <source>
        <dbReference type="EMBL" id="DAD32778.1"/>
    </source>
</evidence>
<keyword evidence="3" id="KW-1185">Reference proteome</keyword>
<accession>A0A822YU61</accession>